<sequence>MFVTNLLADWWGRQESNRNVEQDGSTYKDFLDHQKTIWIPSELYEKCCPRFLVGGVSQRNKKGQFVCVGKCCKIHPTIMLYFDAAKSCTIATLSYRLDPFVRYLDRRVQDGSAVVKSPYYYELDGYVRDNLHRLRYQQRLFGGHFVKVAIGALKESDAAQSKLLEEAHLRQLMRRHRPCNLSSNSFSDKESASACVALGIEPRSHQGVERLEMALEICRLWGLGDHLDVLSIDCMLKTSHFFRQLAVPMAEERVNDCEFVVTPLVDGHYTSGYSVFRRGNDDQPRIFEREHGRLVEYAVCPSVLYCQKRYGSQAIPSGKCMREINKGGRYFPSLHSSVDFRRSSNRNEKVKPELPTGFSWACEELSFANLELECMDIGLREYIGQKINIQWRRTEVDDPGFQRDYSSFRDEKSTGSSDTPEQVFCVKLGWAPTKNGIVDISVPHFGVKLHIPRNSMSQVDDVTFTYKGTAQVLECKSDFTFLVAAYARSLQPYLIARHQQIETHRPLLRHEQEYFEEVQKAASLCHLSRTL</sequence>
<proteinExistence type="predicted"/>
<name>A0A448Z437_9STRA</name>
<dbReference type="Proteomes" id="UP000291116">
    <property type="component" value="Unassembled WGS sequence"/>
</dbReference>
<accession>A0A448Z437</accession>
<organism evidence="1 2">
    <name type="scientific">Pseudo-nitzschia multistriata</name>
    <dbReference type="NCBI Taxonomy" id="183589"/>
    <lineage>
        <taxon>Eukaryota</taxon>
        <taxon>Sar</taxon>
        <taxon>Stramenopiles</taxon>
        <taxon>Ochrophyta</taxon>
        <taxon>Bacillariophyta</taxon>
        <taxon>Bacillariophyceae</taxon>
        <taxon>Bacillariophycidae</taxon>
        <taxon>Bacillariales</taxon>
        <taxon>Bacillariaceae</taxon>
        <taxon>Pseudo-nitzschia</taxon>
    </lineage>
</organism>
<gene>
    <name evidence="1" type="ORF">PSNMU_V1.4_AUG-EV-PASAV3_0036090</name>
</gene>
<keyword evidence="2" id="KW-1185">Reference proteome</keyword>
<dbReference type="AlphaFoldDB" id="A0A448Z437"/>
<evidence type="ECO:0000313" key="2">
    <source>
        <dbReference type="Proteomes" id="UP000291116"/>
    </source>
</evidence>
<reference evidence="1 2" key="1">
    <citation type="submission" date="2019-01" db="EMBL/GenBank/DDBJ databases">
        <authorList>
            <person name="Ferrante I. M."/>
        </authorList>
    </citation>
    <scope>NUCLEOTIDE SEQUENCE [LARGE SCALE GENOMIC DNA]</scope>
    <source>
        <strain evidence="1 2">B856</strain>
    </source>
</reference>
<dbReference type="OrthoDB" id="10514277at2759"/>
<protein>
    <submittedName>
        <fullName evidence="1">Uncharacterized protein</fullName>
    </submittedName>
</protein>
<evidence type="ECO:0000313" key="1">
    <source>
        <dbReference type="EMBL" id="VEU36836.1"/>
    </source>
</evidence>
<dbReference type="EMBL" id="CAACVS010000105">
    <property type="protein sequence ID" value="VEU36836.1"/>
    <property type="molecule type" value="Genomic_DNA"/>
</dbReference>